<sequence>MLKRLFGNTAVSKEVIIKSPVSGKYVDLTDIPDPTFSEKRMGDGFAVEPDEGKIVSPINGKIVQIFPSKHAIGIKSEEGLDILIHIGLENVSLKGIGFEVHVNEGDRIKTGDILIEFNLEEVVQDSMCAVTPVVFTEGSQVVKMMREEVSDLIAGDTEIMTIKVKS</sequence>
<dbReference type="Proteomes" id="UP000275076">
    <property type="component" value="Unassembled WGS sequence"/>
</dbReference>
<evidence type="ECO:0000313" key="8">
    <source>
        <dbReference type="EMBL" id="RSL34598.1"/>
    </source>
</evidence>
<dbReference type="PROSITE" id="PS51093">
    <property type="entry name" value="PTS_EIIA_TYPE_1"/>
    <property type="match status" value="1"/>
</dbReference>
<evidence type="ECO:0000256" key="5">
    <source>
        <dbReference type="ARBA" id="ARBA00022683"/>
    </source>
</evidence>
<dbReference type="GO" id="GO:0016301">
    <property type="term" value="F:kinase activity"/>
    <property type="evidence" value="ECO:0007669"/>
    <property type="project" value="UniProtKB-KW"/>
</dbReference>
<evidence type="ECO:0000256" key="3">
    <source>
        <dbReference type="ARBA" id="ARBA00022597"/>
    </source>
</evidence>
<dbReference type="GO" id="GO:0005737">
    <property type="term" value="C:cytoplasm"/>
    <property type="evidence" value="ECO:0007669"/>
    <property type="project" value="UniProtKB-SubCell"/>
</dbReference>
<gene>
    <name evidence="8" type="ORF">D7Z54_05515</name>
</gene>
<dbReference type="InterPro" id="IPR050890">
    <property type="entry name" value="PTS_EIIA_component"/>
</dbReference>
<organism evidence="8 9">
    <name type="scientific">Salibacterium salarium</name>
    <dbReference type="NCBI Taxonomy" id="284579"/>
    <lineage>
        <taxon>Bacteria</taxon>
        <taxon>Bacillati</taxon>
        <taxon>Bacillota</taxon>
        <taxon>Bacilli</taxon>
        <taxon>Bacillales</taxon>
        <taxon>Bacillaceae</taxon>
    </lineage>
</organism>
<keyword evidence="4" id="KW-0808">Transferase</keyword>
<dbReference type="SUPFAM" id="SSF51261">
    <property type="entry name" value="Duplicated hybrid motif"/>
    <property type="match status" value="1"/>
</dbReference>
<name>A0A3R9P7N0_9BACI</name>
<feature type="domain" description="PTS EIIA type-1" evidence="7">
    <location>
        <begin position="33"/>
        <end position="137"/>
    </location>
</feature>
<dbReference type="PANTHER" id="PTHR45008">
    <property type="entry name" value="PTS SYSTEM GLUCOSE-SPECIFIC EIIA COMPONENT"/>
    <property type="match status" value="1"/>
</dbReference>
<proteinExistence type="predicted"/>
<dbReference type="Gene3D" id="2.70.70.10">
    <property type="entry name" value="Glucose Permease (Domain IIA)"/>
    <property type="match status" value="1"/>
</dbReference>
<dbReference type="RefSeq" id="WP_125554829.1">
    <property type="nucleotide sequence ID" value="NZ_RBVX01000003.1"/>
</dbReference>
<evidence type="ECO:0000259" key="7">
    <source>
        <dbReference type="PROSITE" id="PS51093"/>
    </source>
</evidence>
<dbReference type="InterPro" id="IPR011055">
    <property type="entry name" value="Dup_hybrid_motif"/>
</dbReference>
<dbReference type="AlphaFoldDB" id="A0A3R9P7N0"/>
<keyword evidence="3 8" id="KW-0762">Sugar transport</keyword>
<dbReference type="Pfam" id="PF00358">
    <property type="entry name" value="PTS_EIIA_1"/>
    <property type="match status" value="1"/>
</dbReference>
<comment type="subcellular location">
    <subcellularLocation>
        <location evidence="1">Cytoplasm</location>
    </subcellularLocation>
</comment>
<keyword evidence="9" id="KW-1185">Reference proteome</keyword>
<protein>
    <submittedName>
        <fullName evidence="8">PTS glucose transporter subunit IIA</fullName>
    </submittedName>
</protein>
<keyword evidence="2" id="KW-0813">Transport</keyword>
<dbReference type="GO" id="GO:0009401">
    <property type="term" value="P:phosphoenolpyruvate-dependent sugar phosphotransferase system"/>
    <property type="evidence" value="ECO:0007669"/>
    <property type="project" value="UniProtKB-KW"/>
</dbReference>
<dbReference type="EMBL" id="RBVX01000003">
    <property type="protein sequence ID" value="RSL34598.1"/>
    <property type="molecule type" value="Genomic_DNA"/>
</dbReference>
<dbReference type="PANTHER" id="PTHR45008:SF1">
    <property type="entry name" value="PTS SYSTEM GLUCOSE-SPECIFIC EIIA COMPONENT"/>
    <property type="match status" value="1"/>
</dbReference>
<comment type="caution">
    <text evidence="8">The sequence shown here is derived from an EMBL/GenBank/DDBJ whole genome shotgun (WGS) entry which is preliminary data.</text>
</comment>
<keyword evidence="5" id="KW-0598">Phosphotransferase system</keyword>
<dbReference type="FunFam" id="2.70.70.10:FF:000001">
    <property type="entry name" value="PTS system glucose-specific IIA component"/>
    <property type="match status" value="1"/>
</dbReference>
<reference evidence="8 9" key="1">
    <citation type="submission" date="2018-10" db="EMBL/GenBank/DDBJ databases">
        <title>Draft genome sequence of Bacillus salarius IM0101, isolated from a hypersaline soil in Inner Mongolia, China.</title>
        <authorList>
            <person name="Yamprayoonswat W."/>
            <person name="Boonvisut S."/>
            <person name="Jumpathong W."/>
            <person name="Sittihan S."/>
            <person name="Ruangsuj P."/>
            <person name="Wanthongcharoen S."/>
            <person name="Thongpramul N."/>
            <person name="Pimmason S."/>
            <person name="Yu B."/>
            <person name="Yasawong M."/>
        </authorList>
    </citation>
    <scope>NUCLEOTIDE SEQUENCE [LARGE SCALE GENOMIC DNA]</scope>
    <source>
        <strain evidence="8 9">IM0101</strain>
    </source>
</reference>
<dbReference type="NCBIfam" id="TIGR00830">
    <property type="entry name" value="PTBA"/>
    <property type="match status" value="1"/>
</dbReference>
<dbReference type="InterPro" id="IPR001127">
    <property type="entry name" value="PTS_EIIA_1_perm"/>
</dbReference>
<evidence type="ECO:0000256" key="1">
    <source>
        <dbReference type="ARBA" id="ARBA00004496"/>
    </source>
</evidence>
<accession>A0A3R9P7N0</accession>
<evidence type="ECO:0000256" key="6">
    <source>
        <dbReference type="ARBA" id="ARBA00022777"/>
    </source>
</evidence>
<evidence type="ECO:0000256" key="2">
    <source>
        <dbReference type="ARBA" id="ARBA00022448"/>
    </source>
</evidence>
<evidence type="ECO:0000313" key="9">
    <source>
        <dbReference type="Proteomes" id="UP000275076"/>
    </source>
</evidence>
<keyword evidence="6" id="KW-0418">Kinase</keyword>
<evidence type="ECO:0000256" key="4">
    <source>
        <dbReference type="ARBA" id="ARBA00022679"/>
    </source>
</evidence>
<dbReference type="OrthoDB" id="92465at2"/>